<reference evidence="6" key="1">
    <citation type="submission" date="2020-08" db="EMBL/GenBank/DDBJ databases">
        <title>Multicomponent nature underlies the extraordinary mechanical properties of spider dragline silk.</title>
        <authorList>
            <person name="Kono N."/>
            <person name="Nakamura H."/>
            <person name="Mori M."/>
            <person name="Yoshida Y."/>
            <person name="Ohtoshi R."/>
            <person name="Malay A.D."/>
            <person name="Moran D.A.P."/>
            <person name="Tomita M."/>
            <person name="Numata K."/>
            <person name="Arakawa K."/>
        </authorList>
    </citation>
    <scope>NUCLEOTIDE SEQUENCE</scope>
</reference>
<evidence type="ECO:0000259" key="5">
    <source>
        <dbReference type="Pfam" id="PF23663"/>
    </source>
</evidence>
<protein>
    <submittedName>
        <fullName evidence="6">Alpha-L-iduronidase</fullName>
    </submittedName>
</protein>
<organism evidence="6 7">
    <name type="scientific">Nephila pilipes</name>
    <name type="common">Giant wood spider</name>
    <name type="synonym">Nephila maculata</name>
    <dbReference type="NCBI Taxonomy" id="299642"/>
    <lineage>
        <taxon>Eukaryota</taxon>
        <taxon>Metazoa</taxon>
        <taxon>Ecdysozoa</taxon>
        <taxon>Arthropoda</taxon>
        <taxon>Chelicerata</taxon>
        <taxon>Arachnida</taxon>
        <taxon>Araneae</taxon>
        <taxon>Araneomorphae</taxon>
        <taxon>Entelegynae</taxon>
        <taxon>Araneoidea</taxon>
        <taxon>Nephilidae</taxon>
        <taxon>Nephila</taxon>
    </lineage>
</organism>
<dbReference type="Gene3D" id="2.60.40.1500">
    <property type="entry name" value="Glycosyl hydrolase domain, family 39"/>
    <property type="match status" value="1"/>
</dbReference>
<evidence type="ECO:0000256" key="3">
    <source>
        <dbReference type="ARBA" id="ARBA00023295"/>
    </source>
</evidence>
<keyword evidence="2" id="KW-0378">Hydrolase</keyword>
<dbReference type="InterPro" id="IPR049166">
    <property type="entry name" value="GH39_cat"/>
</dbReference>
<feature type="domain" description="Glycosyl hydrolases family 39 N-terminal catalytic" evidence="4">
    <location>
        <begin position="94"/>
        <end position="409"/>
    </location>
</feature>
<dbReference type="PRINTS" id="PR00745">
    <property type="entry name" value="GLHYDRLASE39"/>
</dbReference>
<dbReference type="SUPFAM" id="SSF51445">
    <property type="entry name" value="(Trans)glycosidases"/>
    <property type="match status" value="1"/>
</dbReference>
<dbReference type="OrthoDB" id="15153at2759"/>
<evidence type="ECO:0000313" key="6">
    <source>
        <dbReference type="EMBL" id="GFT18331.1"/>
    </source>
</evidence>
<dbReference type="InterPro" id="IPR017853">
    <property type="entry name" value="GH"/>
</dbReference>
<evidence type="ECO:0000256" key="1">
    <source>
        <dbReference type="ARBA" id="ARBA00008875"/>
    </source>
</evidence>
<dbReference type="Pfam" id="PF23663">
    <property type="entry name" value="Znf_SCAND3"/>
    <property type="match status" value="1"/>
</dbReference>
<proteinExistence type="inferred from homology"/>
<evidence type="ECO:0000259" key="4">
    <source>
        <dbReference type="Pfam" id="PF01229"/>
    </source>
</evidence>
<comment type="caution">
    <text evidence="6">The sequence shown here is derived from an EMBL/GenBank/DDBJ whole genome shotgun (WGS) entry which is preliminary data.</text>
</comment>
<dbReference type="InterPro" id="IPR000514">
    <property type="entry name" value="Glyco_hydro_39"/>
</dbReference>
<keyword evidence="3" id="KW-0326">Glycosidase</keyword>
<dbReference type="SUPFAM" id="SSF51011">
    <property type="entry name" value="Glycosyl hydrolase domain"/>
    <property type="match status" value="1"/>
</dbReference>
<dbReference type="InterPro" id="IPR051923">
    <property type="entry name" value="Glycosyl_Hydrolase_39"/>
</dbReference>
<sequence length="721" mass="81466">MNLFHIGSLPHNGISQVRIHWMLDLVQMRFPSDFKIAYDFNYLDELVHILWENDLRPGFELMGNPSGYFTDFENSTQVYMWEDLIYNLASHYIGFLNYYDACSEGLYRADSRLRFGGPGGSCRIPTVGKSPICWALLEHCVRGKNYFTGKEGVRLDFISFHKKGNASSDLILSEEIETIQYIVSRFPSLVNSSFYNDEADPLKNWSLPQWWRADSTYAAMVVKIILRHIYFYYVEKGTESIKNVNFDLLSNDNAFLSYFPNQFTERTLLARFQVNNTSPKYVEFVKKPVYAVFGLLSKMCPSVLSINLIRDGELLTNWGNNFGVIATRCVFQRETVIILYNSADTLPNSTDVHVNIALNIPESNGITKAKWSILEVNNKNTNPYLEWKYLGMPSYPSIKEFSLIKDSEKVSDGSNPLAVLVKRGNKQVCTCTALSSLTCQNSPLSHRSPPASVPASAALLKPRHPASQRSVKRSSKDFEAMLHAWVIDNDTKYLAIGCYFVQLRKNSSFHRTMKRPTYKALFGTEPKLGLQYSHISEESLEKLITEEDLDLLLNQLGDDFILTLVRHLPVAFSEDDNDTLTLKDLSACELIDYNASTSNYLTIVKSTNNNTSMLYDLSVADLVTKKVFNLEDLPEIELISLSTRRQLELVNNYTSTSASTVKTFIELFASEGEATVSDSKACYIVCQMGSTGAHLRGILKNPVHAICGKTVGEEGYASKIL</sequence>
<dbReference type="EMBL" id="BMAW01058845">
    <property type="protein sequence ID" value="GFT18331.1"/>
    <property type="molecule type" value="Genomic_DNA"/>
</dbReference>
<evidence type="ECO:0000313" key="7">
    <source>
        <dbReference type="Proteomes" id="UP000887013"/>
    </source>
</evidence>
<dbReference type="AlphaFoldDB" id="A0A8X6TII8"/>
<comment type="similarity">
    <text evidence="1">Belongs to the glycosyl hydrolase 39 family.</text>
</comment>
<evidence type="ECO:0000256" key="2">
    <source>
        <dbReference type="ARBA" id="ARBA00022801"/>
    </source>
</evidence>
<dbReference type="Gene3D" id="3.20.20.80">
    <property type="entry name" value="Glycosidases"/>
    <property type="match status" value="2"/>
</dbReference>
<dbReference type="Pfam" id="PF01229">
    <property type="entry name" value="Glyco_hydro_39"/>
    <property type="match status" value="1"/>
</dbReference>
<dbReference type="PANTHER" id="PTHR12631">
    <property type="entry name" value="ALPHA-L-IDURONIDASE"/>
    <property type="match status" value="1"/>
</dbReference>
<gene>
    <name evidence="6" type="primary">Idua</name>
    <name evidence="6" type="ORF">NPIL_340291</name>
</gene>
<dbReference type="PANTHER" id="PTHR12631:SF8">
    <property type="entry name" value="ALPHA-L-IDURONIDASE"/>
    <property type="match status" value="1"/>
</dbReference>
<accession>A0A8X6TII8</accession>
<name>A0A8X6TII8_NEPPI</name>
<keyword evidence="7" id="KW-1185">Reference proteome</keyword>
<feature type="domain" description="SCAN" evidence="5">
    <location>
        <begin position="691"/>
        <end position="721"/>
    </location>
</feature>
<dbReference type="GO" id="GO:0003940">
    <property type="term" value="F:L-iduronidase activity"/>
    <property type="evidence" value="ECO:0007669"/>
    <property type="project" value="TreeGrafter"/>
</dbReference>
<dbReference type="Proteomes" id="UP000887013">
    <property type="component" value="Unassembled WGS sequence"/>
</dbReference>
<dbReference type="InterPro" id="IPR057560">
    <property type="entry name" value="Znf_SCAND3"/>
</dbReference>
<dbReference type="GO" id="GO:0005975">
    <property type="term" value="P:carbohydrate metabolic process"/>
    <property type="evidence" value="ECO:0007669"/>
    <property type="project" value="InterPro"/>
</dbReference>